<dbReference type="InterPro" id="IPR041664">
    <property type="entry name" value="AAA_16"/>
</dbReference>
<protein>
    <submittedName>
        <fullName evidence="5">Helix-turn-helix transcriptional regulator</fullName>
    </submittedName>
</protein>
<keyword evidence="1" id="KW-0805">Transcription regulation</keyword>
<feature type="domain" description="HTH luxR-type" evidence="4">
    <location>
        <begin position="858"/>
        <end position="921"/>
    </location>
</feature>
<evidence type="ECO:0000313" key="5">
    <source>
        <dbReference type="EMBL" id="QIV82155.1"/>
    </source>
</evidence>
<dbReference type="InterPro" id="IPR036388">
    <property type="entry name" value="WH-like_DNA-bd_sf"/>
</dbReference>
<evidence type="ECO:0000259" key="4">
    <source>
        <dbReference type="PROSITE" id="PS50043"/>
    </source>
</evidence>
<sequence>MTALPGRAAECRVLDDLLKTVRAGGSEVRVLLGQAGVGKSSLLQYLRASASGFLPLGATGIESDMELPYAGLQQVCAPILELRQTLPAPQRAALEGAFGLSDSAPAPERFLVGLAVVGLLAAASAEKPVLLVVDDVQWLDTVSAQTLFFVARRLLAERVCLVLALRTPIDGIAGLPSMAVGGLTDEDARGLLEAHFPGRLDPAVRDRIIAEARGNPLALLSITKDLSAVELAGGYQRPDKRPVVAEIEDRYQATVLSLPPAAQQVLLLAASEPVGDPLLLRRAMGHLDLPPGAATAAEDAGLISIDTRVQFQHPLARGVVYRSATLEERRTAHSALAVCTDAEADPDRRAWHRALAADTVDAQVADELEASARRARLRGGTAASAAFLTRAVELTPDPATRGARALAAAEAHREVASFEAAQQLLATAELCPLSELQRARLAQLRTRLAFVSARIRGDAEALVAAVNGFSSVAAQLESLDTEMATEAYLEAMSAAMYLGRCGGSKAEQIAVAARRGFDGKHPARPLDEVAHALADRLALGAEASMPAMLRAVETLKRAGRDEVAGQSNRWFWLGFPIVHESLIHEAWDDEGWHEIASSAMSLATERGALALLPSALLARAGAHMEGGDLESARACVAEANETALATGYTPLKYHRLILSAWRGDDAEATRLITSALKDSAARGEGRIAGLAYLGAAILNNGQGRYPEARDAALRAFEYEDLGFFSELLIELIEAAVRADDPDIAADALQRLEARTLACGNSRALGSLARSRALLAAETEAEQLFLEALDQFGRTRQSMHLARTQLLYGEWLRRHGAAKQAREQLRAAHVSLQKMGAAGFAERARRELQAAGAKTRKQPTATGDALTAQEHQIAQLAGRGLTNQEIAGQLFISPHTVEYHLRKVFAKLNIPSRRELRASVTG</sequence>
<name>A0A6H0S732_9MYCO</name>
<evidence type="ECO:0000256" key="3">
    <source>
        <dbReference type="ARBA" id="ARBA00023163"/>
    </source>
</evidence>
<dbReference type="Proteomes" id="UP000501849">
    <property type="component" value="Chromosome"/>
</dbReference>
<dbReference type="Pfam" id="PF00196">
    <property type="entry name" value="GerE"/>
    <property type="match status" value="1"/>
</dbReference>
<evidence type="ECO:0000256" key="1">
    <source>
        <dbReference type="ARBA" id="ARBA00023015"/>
    </source>
</evidence>
<reference evidence="5 6" key="1">
    <citation type="submission" date="2019-04" db="EMBL/GenBank/DDBJ databases">
        <title>Draft, Whole-Genome Sequence of the Anthracene-degrading Mycobacterium frederiksbergense LB501T, Isolated from a Polycyclic Aromatic Hydrocarbon (PAH)-Contaminated Soil.</title>
        <authorList>
            <person name="Augelletti F."/>
        </authorList>
    </citation>
    <scope>NUCLEOTIDE SEQUENCE [LARGE SCALE GENOMIC DNA]</scope>
    <source>
        <strain evidence="5 6">LB 501T</strain>
    </source>
</reference>
<dbReference type="GO" id="GO:0006355">
    <property type="term" value="P:regulation of DNA-templated transcription"/>
    <property type="evidence" value="ECO:0007669"/>
    <property type="project" value="InterPro"/>
</dbReference>
<dbReference type="SUPFAM" id="SSF52540">
    <property type="entry name" value="P-loop containing nucleoside triphosphate hydrolases"/>
    <property type="match status" value="1"/>
</dbReference>
<dbReference type="RefSeq" id="WP_168142681.1">
    <property type="nucleotide sequence ID" value="NZ_CP038799.1"/>
</dbReference>
<dbReference type="Pfam" id="PF13191">
    <property type="entry name" value="AAA_16"/>
    <property type="match status" value="1"/>
</dbReference>
<dbReference type="SUPFAM" id="SSF46894">
    <property type="entry name" value="C-terminal effector domain of the bipartite response regulators"/>
    <property type="match status" value="1"/>
</dbReference>
<dbReference type="PANTHER" id="PTHR44688:SF16">
    <property type="entry name" value="DNA-BINDING TRANSCRIPTIONAL ACTIVATOR DEVR_DOSR"/>
    <property type="match status" value="1"/>
</dbReference>
<dbReference type="AlphaFoldDB" id="A0A6H0S732"/>
<dbReference type="PANTHER" id="PTHR44688">
    <property type="entry name" value="DNA-BINDING TRANSCRIPTIONAL ACTIVATOR DEVR_DOSR"/>
    <property type="match status" value="1"/>
</dbReference>
<dbReference type="EMBL" id="CP038799">
    <property type="protein sequence ID" value="QIV82155.1"/>
    <property type="molecule type" value="Genomic_DNA"/>
</dbReference>
<evidence type="ECO:0000313" key="6">
    <source>
        <dbReference type="Proteomes" id="UP000501849"/>
    </source>
</evidence>
<keyword evidence="2" id="KW-0238">DNA-binding</keyword>
<dbReference type="InterPro" id="IPR016032">
    <property type="entry name" value="Sig_transdc_resp-reg_C-effctor"/>
</dbReference>
<dbReference type="InterPro" id="IPR000792">
    <property type="entry name" value="Tscrpt_reg_LuxR_C"/>
</dbReference>
<dbReference type="GO" id="GO:0003677">
    <property type="term" value="F:DNA binding"/>
    <property type="evidence" value="ECO:0007669"/>
    <property type="project" value="UniProtKB-KW"/>
</dbReference>
<dbReference type="InterPro" id="IPR027417">
    <property type="entry name" value="P-loop_NTPase"/>
</dbReference>
<dbReference type="Gene3D" id="1.10.10.10">
    <property type="entry name" value="Winged helix-like DNA-binding domain superfamily/Winged helix DNA-binding domain"/>
    <property type="match status" value="1"/>
</dbReference>
<dbReference type="CDD" id="cd06170">
    <property type="entry name" value="LuxR_C_like"/>
    <property type="match status" value="1"/>
</dbReference>
<keyword evidence="3" id="KW-0804">Transcription</keyword>
<accession>A0A6H0S732</accession>
<proteinExistence type="predicted"/>
<evidence type="ECO:0000256" key="2">
    <source>
        <dbReference type="ARBA" id="ARBA00023125"/>
    </source>
</evidence>
<dbReference type="PROSITE" id="PS50043">
    <property type="entry name" value="HTH_LUXR_2"/>
    <property type="match status" value="1"/>
</dbReference>
<dbReference type="SMART" id="SM00421">
    <property type="entry name" value="HTH_LUXR"/>
    <property type="match status" value="1"/>
</dbReference>
<organism evidence="5 6">
    <name type="scientific">Mycolicibacterium frederiksbergense</name>
    <dbReference type="NCBI Taxonomy" id="117567"/>
    <lineage>
        <taxon>Bacteria</taxon>
        <taxon>Bacillati</taxon>
        <taxon>Actinomycetota</taxon>
        <taxon>Actinomycetes</taxon>
        <taxon>Mycobacteriales</taxon>
        <taxon>Mycobacteriaceae</taxon>
        <taxon>Mycolicibacterium</taxon>
    </lineage>
</organism>
<gene>
    <name evidence="5" type="ORF">EXE63_15680</name>
</gene>
<dbReference type="KEGG" id="mfre:EXE63_15680"/>
<keyword evidence="6" id="KW-1185">Reference proteome</keyword>
<dbReference type="PRINTS" id="PR00038">
    <property type="entry name" value="HTHLUXR"/>
</dbReference>